<evidence type="ECO:0000313" key="9">
    <source>
        <dbReference type="EMBL" id="CAG8905943.1"/>
    </source>
</evidence>
<keyword evidence="5" id="KW-0238">DNA-binding</keyword>
<dbReference type="Pfam" id="PF00172">
    <property type="entry name" value="Zn_clus"/>
    <property type="match status" value="1"/>
</dbReference>
<dbReference type="PROSITE" id="PS50048">
    <property type="entry name" value="ZN2_CY6_FUNGAL_2"/>
    <property type="match status" value="1"/>
</dbReference>
<evidence type="ECO:0000256" key="6">
    <source>
        <dbReference type="ARBA" id="ARBA00023163"/>
    </source>
</evidence>
<dbReference type="AlphaFoldDB" id="A0A9W4KI45"/>
<dbReference type="Pfam" id="PF04082">
    <property type="entry name" value="Fungal_trans"/>
    <property type="match status" value="1"/>
</dbReference>
<evidence type="ECO:0000256" key="5">
    <source>
        <dbReference type="ARBA" id="ARBA00023125"/>
    </source>
</evidence>
<accession>A0A9W4KI45</accession>
<keyword evidence="3" id="KW-0862">Zinc</keyword>
<dbReference type="Gene3D" id="4.10.240.10">
    <property type="entry name" value="Zn(2)-C6 fungal-type DNA-binding domain"/>
    <property type="match status" value="1"/>
</dbReference>
<dbReference type="OrthoDB" id="25921at2759"/>
<dbReference type="InterPro" id="IPR036864">
    <property type="entry name" value="Zn2-C6_fun-type_DNA-bd_sf"/>
</dbReference>
<evidence type="ECO:0000259" key="8">
    <source>
        <dbReference type="PROSITE" id="PS50048"/>
    </source>
</evidence>
<name>A0A9W4KI45_9EURO</name>
<keyword evidence="6" id="KW-0804">Transcription</keyword>
<comment type="subcellular location">
    <subcellularLocation>
        <location evidence="1">Nucleus</location>
    </subcellularLocation>
</comment>
<dbReference type="EMBL" id="CAJVRC010000888">
    <property type="protein sequence ID" value="CAG8905943.1"/>
    <property type="molecule type" value="Genomic_DNA"/>
</dbReference>
<dbReference type="GO" id="GO:0043565">
    <property type="term" value="F:sequence-specific DNA binding"/>
    <property type="evidence" value="ECO:0007669"/>
    <property type="project" value="TreeGrafter"/>
</dbReference>
<dbReference type="GO" id="GO:0008270">
    <property type="term" value="F:zinc ion binding"/>
    <property type="evidence" value="ECO:0007669"/>
    <property type="project" value="InterPro"/>
</dbReference>
<evidence type="ECO:0000256" key="2">
    <source>
        <dbReference type="ARBA" id="ARBA00022723"/>
    </source>
</evidence>
<evidence type="ECO:0000256" key="4">
    <source>
        <dbReference type="ARBA" id="ARBA00023015"/>
    </source>
</evidence>
<dbReference type="GO" id="GO:0045944">
    <property type="term" value="P:positive regulation of transcription by RNA polymerase II"/>
    <property type="evidence" value="ECO:0007669"/>
    <property type="project" value="TreeGrafter"/>
</dbReference>
<dbReference type="InterPro" id="IPR007219">
    <property type="entry name" value="XnlR_reg_dom"/>
</dbReference>
<dbReference type="GO" id="GO:0005634">
    <property type="term" value="C:nucleus"/>
    <property type="evidence" value="ECO:0007669"/>
    <property type="project" value="UniProtKB-SubCell"/>
</dbReference>
<dbReference type="PANTHER" id="PTHR47782:SF12">
    <property type="entry name" value="ZN(II)2CYS6 TRANSCRIPTION FACTOR (EUROFUNG)"/>
    <property type="match status" value="1"/>
</dbReference>
<dbReference type="InterPro" id="IPR052202">
    <property type="entry name" value="Yeast_MetPath_Reg"/>
</dbReference>
<feature type="domain" description="Zn(2)-C6 fungal-type" evidence="8">
    <location>
        <begin position="23"/>
        <end position="53"/>
    </location>
</feature>
<dbReference type="PANTHER" id="PTHR47782">
    <property type="entry name" value="ZN(II)2CYS6 TRANSCRIPTION FACTOR (EUROFUNG)-RELATED"/>
    <property type="match status" value="1"/>
</dbReference>
<dbReference type="Proteomes" id="UP001154252">
    <property type="component" value="Unassembled WGS sequence"/>
</dbReference>
<sequence>MPNNAAGAAPATPSSVPAKARVSCSRCHRRKKRCDRLLPSCRNCVSARMRCSFEDDDLQTASYPIVYVQGLEEKLRRLNRAAAVEEQNAPNAAESTAVLNNSHPYSDFGALETATVDQECSSQGIHGSEVANAPTIAENAAPIQDPLVSSRPASNQTSTFGQQLTALSLEAIAERHLGSTTGLSFAELTQMVLRRLTPDKADFVFDSHQDDTTGNNLSDPSFSSEPFNDSFFQSLSESISIHPLLFGDLFLAEFAGSGATLDSLVWPTDETYVRRLVDFYFAHSHTLYPILKRSEVMDTFERIHQNPQSLATLSPLDVFRIWMVLAIGSTAYSSVTLAEESESMMFYNNALQYSEQALGGDEMSALEAIMLQVSYSFFNRLGPTARLALGMGLHAASSYHRFPFDVQQRRKRIFFSIYMMDRVVSITLGRPFALHDDDIDVTPFENADEEFIRADSMSPQNPLQPSLMAVPLHILSLRRIAGKISRQVYGNSKNSNLTLQEREAIIVSLHQELLDWRRSMPFPLPDVHDRVPHLNTTWYDFNYYTHLAMIYRPSPLFPVSDLKRIKMLETAASMSLRQAFSMHQQQRFAYNWLNFLALFTATLSLVYAITAQPDDLSAVLRDTRAIADLDLVTQLFETLGLKFVAAKKIQGMIADISRRYKEVRASKDMEPNMGYQG</sequence>
<evidence type="ECO:0000256" key="3">
    <source>
        <dbReference type="ARBA" id="ARBA00022833"/>
    </source>
</evidence>
<dbReference type="CDD" id="cd12148">
    <property type="entry name" value="fungal_TF_MHR"/>
    <property type="match status" value="1"/>
</dbReference>
<dbReference type="InterPro" id="IPR001138">
    <property type="entry name" value="Zn2Cys6_DnaBD"/>
</dbReference>
<proteinExistence type="predicted"/>
<evidence type="ECO:0000256" key="1">
    <source>
        <dbReference type="ARBA" id="ARBA00004123"/>
    </source>
</evidence>
<dbReference type="GO" id="GO:0006351">
    <property type="term" value="P:DNA-templated transcription"/>
    <property type="evidence" value="ECO:0007669"/>
    <property type="project" value="InterPro"/>
</dbReference>
<dbReference type="SMART" id="SM00906">
    <property type="entry name" value="Fungal_trans"/>
    <property type="match status" value="1"/>
</dbReference>
<dbReference type="SMART" id="SM00066">
    <property type="entry name" value="GAL4"/>
    <property type="match status" value="1"/>
</dbReference>
<organism evidence="9 10">
    <name type="scientific">Penicillium egyptiacum</name>
    <dbReference type="NCBI Taxonomy" id="1303716"/>
    <lineage>
        <taxon>Eukaryota</taxon>
        <taxon>Fungi</taxon>
        <taxon>Dikarya</taxon>
        <taxon>Ascomycota</taxon>
        <taxon>Pezizomycotina</taxon>
        <taxon>Eurotiomycetes</taxon>
        <taxon>Eurotiomycetidae</taxon>
        <taxon>Eurotiales</taxon>
        <taxon>Aspergillaceae</taxon>
        <taxon>Penicillium</taxon>
    </lineage>
</organism>
<dbReference type="CDD" id="cd00067">
    <property type="entry name" value="GAL4"/>
    <property type="match status" value="1"/>
</dbReference>
<keyword evidence="2" id="KW-0479">Metal-binding</keyword>
<keyword evidence="7" id="KW-0539">Nucleus</keyword>
<dbReference type="SUPFAM" id="SSF57701">
    <property type="entry name" value="Zn2/Cys6 DNA-binding domain"/>
    <property type="match status" value="1"/>
</dbReference>
<keyword evidence="4" id="KW-0805">Transcription regulation</keyword>
<dbReference type="GO" id="GO:0000981">
    <property type="term" value="F:DNA-binding transcription factor activity, RNA polymerase II-specific"/>
    <property type="evidence" value="ECO:0007669"/>
    <property type="project" value="InterPro"/>
</dbReference>
<evidence type="ECO:0000313" key="10">
    <source>
        <dbReference type="Proteomes" id="UP001154252"/>
    </source>
</evidence>
<keyword evidence="10" id="KW-1185">Reference proteome</keyword>
<protein>
    <recommendedName>
        <fullName evidence="8">Zn(2)-C6 fungal-type domain-containing protein</fullName>
    </recommendedName>
</protein>
<evidence type="ECO:0000256" key="7">
    <source>
        <dbReference type="ARBA" id="ARBA00023242"/>
    </source>
</evidence>
<reference evidence="9" key="1">
    <citation type="submission" date="2021-07" db="EMBL/GenBank/DDBJ databases">
        <authorList>
            <person name="Branca A.L. A."/>
        </authorList>
    </citation>
    <scope>NUCLEOTIDE SEQUENCE</scope>
</reference>
<comment type="caution">
    <text evidence="9">The sequence shown here is derived from an EMBL/GenBank/DDBJ whole genome shotgun (WGS) entry which is preliminary data.</text>
</comment>
<gene>
    <name evidence="9" type="ORF">PEGY_LOCUS8326</name>
</gene>
<dbReference type="PROSITE" id="PS00463">
    <property type="entry name" value="ZN2_CY6_FUNGAL_1"/>
    <property type="match status" value="1"/>
</dbReference>